<dbReference type="OrthoDB" id="16820at2759"/>
<organism evidence="2 3">
    <name type="scientific">Aspergillus heteromorphus CBS 117.55</name>
    <dbReference type="NCBI Taxonomy" id="1448321"/>
    <lineage>
        <taxon>Eukaryota</taxon>
        <taxon>Fungi</taxon>
        <taxon>Dikarya</taxon>
        <taxon>Ascomycota</taxon>
        <taxon>Pezizomycotina</taxon>
        <taxon>Eurotiomycetes</taxon>
        <taxon>Eurotiomycetidae</taxon>
        <taxon>Eurotiales</taxon>
        <taxon>Aspergillaceae</taxon>
        <taxon>Aspergillus</taxon>
        <taxon>Aspergillus subgen. Circumdati</taxon>
    </lineage>
</organism>
<dbReference type="EMBL" id="MSFL01000027">
    <property type="protein sequence ID" value="PWY71760.1"/>
    <property type="molecule type" value="Genomic_DNA"/>
</dbReference>
<dbReference type="Gene3D" id="3.10.180.10">
    <property type="entry name" value="2,3-Dihydroxybiphenyl 1,2-Dioxygenase, domain 1"/>
    <property type="match status" value="1"/>
</dbReference>
<dbReference type="GeneID" id="37068328"/>
<dbReference type="InterPro" id="IPR037523">
    <property type="entry name" value="VOC_core"/>
</dbReference>
<feature type="domain" description="VOC" evidence="1">
    <location>
        <begin position="19"/>
        <end position="192"/>
    </location>
</feature>
<dbReference type="InterPro" id="IPR029068">
    <property type="entry name" value="Glyas_Bleomycin-R_OHBP_Dase"/>
</dbReference>
<dbReference type="VEuPathDB" id="FungiDB:BO70DRAFT_389607"/>
<accession>A0A317VIU9</accession>
<dbReference type="InterPro" id="IPR004360">
    <property type="entry name" value="Glyas_Fos-R_dOase_dom"/>
</dbReference>
<dbReference type="AlphaFoldDB" id="A0A317VIU9"/>
<evidence type="ECO:0000313" key="2">
    <source>
        <dbReference type="EMBL" id="PWY71760.1"/>
    </source>
</evidence>
<dbReference type="RefSeq" id="XP_025396352.1">
    <property type="nucleotide sequence ID" value="XM_025546091.1"/>
</dbReference>
<keyword evidence="2" id="KW-0456">Lyase</keyword>
<protein>
    <submittedName>
        <fullName evidence="2">Putative lactoylglutathione lyase</fullName>
    </submittedName>
</protein>
<dbReference type="STRING" id="1448321.A0A317VIU9"/>
<reference evidence="2 3" key="1">
    <citation type="submission" date="2016-12" db="EMBL/GenBank/DDBJ databases">
        <title>The genomes of Aspergillus section Nigri reveals drivers in fungal speciation.</title>
        <authorList>
            <consortium name="DOE Joint Genome Institute"/>
            <person name="Vesth T.C."/>
            <person name="Nybo J."/>
            <person name="Theobald S."/>
            <person name="Brandl J."/>
            <person name="Frisvad J.C."/>
            <person name="Nielsen K.F."/>
            <person name="Lyhne E.K."/>
            <person name="Kogle M.E."/>
            <person name="Kuo A."/>
            <person name="Riley R."/>
            <person name="Clum A."/>
            <person name="Nolan M."/>
            <person name="Lipzen A."/>
            <person name="Salamov A."/>
            <person name="Henrissat B."/>
            <person name="Wiebenga A."/>
            <person name="De Vries R.P."/>
            <person name="Grigoriev I.V."/>
            <person name="Mortensen U.H."/>
            <person name="Andersen M.R."/>
            <person name="Baker S.E."/>
        </authorList>
    </citation>
    <scope>NUCLEOTIDE SEQUENCE [LARGE SCALE GENOMIC DNA]</scope>
    <source>
        <strain evidence="2 3">CBS 117.55</strain>
    </source>
</reference>
<dbReference type="GO" id="GO:0016829">
    <property type="term" value="F:lyase activity"/>
    <property type="evidence" value="ECO:0007669"/>
    <property type="project" value="UniProtKB-KW"/>
</dbReference>
<dbReference type="Pfam" id="PF00903">
    <property type="entry name" value="Glyoxalase"/>
    <property type="match status" value="1"/>
</dbReference>
<dbReference type="PANTHER" id="PTHR10374">
    <property type="entry name" value="LACTOYLGLUTATHIONE LYASE GLYOXALASE I"/>
    <property type="match status" value="1"/>
</dbReference>
<dbReference type="Proteomes" id="UP000247233">
    <property type="component" value="Unassembled WGS sequence"/>
</dbReference>
<proteinExistence type="predicted"/>
<evidence type="ECO:0000259" key="1">
    <source>
        <dbReference type="PROSITE" id="PS51819"/>
    </source>
</evidence>
<keyword evidence="3" id="KW-1185">Reference proteome</keyword>
<comment type="caution">
    <text evidence="2">The sequence shown here is derived from an EMBL/GenBank/DDBJ whole genome shotgun (WGS) entry which is preliminary data.</text>
</comment>
<evidence type="ECO:0000313" key="3">
    <source>
        <dbReference type="Proteomes" id="UP000247233"/>
    </source>
</evidence>
<name>A0A317VIU9_9EURO</name>
<dbReference type="PANTHER" id="PTHR10374:SF19">
    <property type="entry name" value="LYASE (GLO1), PUTATIVE (AFU_ORTHOLOGUE AFUA_2G13550)-RELATED"/>
    <property type="match status" value="1"/>
</dbReference>
<gene>
    <name evidence="2" type="ORF">BO70DRAFT_389607</name>
</gene>
<sequence>MTTNNPPGVLLPGATKSYHLNHFMLRTTDPTSTLHFYLDLMGMRTVFTLNAGPFTIYYLGYPATDADRADVARWAERTAHIPTLTRTLGLLEFYYMHGSENVSSGNIPPNLGFGHLGFSVPDVGEAVERLRGEGVRVIKELGEVGRETVPISEWEVSRGIAHEALQGGFLRIWARIACVEDPNGYMVELVPQDMEGMTS</sequence>
<dbReference type="SUPFAM" id="SSF54593">
    <property type="entry name" value="Glyoxalase/Bleomycin resistance protein/Dihydroxybiphenyl dioxygenase"/>
    <property type="match status" value="1"/>
</dbReference>
<dbReference type="PROSITE" id="PS51819">
    <property type="entry name" value="VOC"/>
    <property type="match status" value="1"/>
</dbReference>